<dbReference type="Pfam" id="PF00112">
    <property type="entry name" value="Peptidase_C1"/>
    <property type="match status" value="1"/>
</dbReference>
<evidence type="ECO:0000259" key="5">
    <source>
        <dbReference type="SMART" id="SM00848"/>
    </source>
</evidence>
<dbReference type="InterPro" id="IPR039417">
    <property type="entry name" value="Peptidase_C1A_papain-like"/>
</dbReference>
<reference evidence="6" key="1">
    <citation type="submission" date="2021-03" db="EMBL/GenBank/DDBJ databases">
        <authorList>
            <person name="Li Z."/>
            <person name="Yang C."/>
        </authorList>
    </citation>
    <scope>NUCLEOTIDE SEQUENCE</scope>
    <source>
        <strain evidence="6">Dzin_1.0</strain>
        <tissue evidence="6">Leaf</tissue>
    </source>
</reference>
<dbReference type="FunFam" id="3.90.70.10:FF:000332">
    <property type="entry name" value="Cathepsin L1"/>
    <property type="match status" value="1"/>
</dbReference>
<dbReference type="InterPro" id="IPR013128">
    <property type="entry name" value="Peptidase_C1A"/>
</dbReference>
<evidence type="ECO:0000313" key="7">
    <source>
        <dbReference type="Proteomes" id="UP001085076"/>
    </source>
</evidence>
<accession>A0A9D5HQN0</accession>
<dbReference type="InterPro" id="IPR013201">
    <property type="entry name" value="Prot_inhib_I29"/>
</dbReference>
<dbReference type="SMART" id="SM00848">
    <property type="entry name" value="Inhibitor_I29"/>
    <property type="match status" value="1"/>
</dbReference>
<dbReference type="Pfam" id="PF08246">
    <property type="entry name" value="Inhibitor_I29"/>
    <property type="match status" value="1"/>
</dbReference>
<organism evidence="6 7">
    <name type="scientific">Dioscorea zingiberensis</name>
    <dbReference type="NCBI Taxonomy" id="325984"/>
    <lineage>
        <taxon>Eukaryota</taxon>
        <taxon>Viridiplantae</taxon>
        <taxon>Streptophyta</taxon>
        <taxon>Embryophyta</taxon>
        <taxon>Tracheophyta</taxon>
        <taxon>Spermatophyta</taxon>
        <taxon>Magnoliopsida</taxon>
        <taxon>Liliopsida</taxon>
        <taxon>Dioscoreales</taxon>
        <taxon>Dioscoreaceae</taxon>
        <taxon>Dioscorea</taxon>
    </lineage>
</organism>
<evidence type="ECO:0000256" key="3">
    <source>
        <dbReference type="SAM" id="SignalP"/>
    </source>
</evidence>
<gene>
    <name evidence="6" type="ORF">J5N97_002718</name>
</gene>
<evidence type="ECO:0000256" key="2">
    <source>
        <dbReference type="ARBA" id="ARBA00023157"/>
    </source>
</evidence>
<evidence type="ECO:0000313" key="6">
    <source>
        <dbReference type="EMBL" id="KAJ0984362.1"/>
    </source>
</evidence>
<feature type="domain" description="Peptidase C1A papain C-terminal" evidence="4">
    <location>
        <begin position="121"/>
        <end position="295"/>
    </location>
</feature>
<dbReference type="InterPro" id="IPR038765">
    <property type="entry name" value="Papain-like_cys_pep_sf"/>
</dbReference>
<dbReference type="Proteomes" id="UP001085076">
    <property type="component" value="Miscellaneous, Linkage group lg01"/>
</dbReference>
<proteinExistence type="inferred from homology"/>
<keyword evidence="2" id="KW-1015">Disulfide bond</keyword>
<protein>
    <submittedName>
        <fullName evidence="6">Uncharacterized protein</fullName>
    </submittedName>
</protein>
<dbReference type="CDD" id="cd02248">
    <property type="entry name" value="Peptidase_C1A"/>
    <property type="match status" value="1"/>
</dbReference>
<keyword evidence="7" id="KW-1185">Reference proteome</keyword>
<evidence type="ECO:0000259" key="4">
    <source>
        <dbReference type="SMART" id="SM00645"/>
    </source>
</evidence>
<dbReference type="SMART" id="SM00645">
    <property type="entry name" value="Pept_C1"/>
    <property type="match status" value="1"/>
</dbReference>
<dbReference type="GO" id="GO:0008234">
    <property type="term" value="F:cysteine-type peptidase activity"/>
    <property type="evidence" value="ECO:0007669"/>
    <property type="project" value="InterPro"/>
</dbReference>
<evidence type="ECO:0000256" key="1">
    <source>
        <dbReference type="ARBA" id="ARBA00008455"/>
    </source>
</evidence>
<sequence>MATLILFLSFLFFTVSPSQVFSTRSEQEIKLLYEGWLVKHHKNYNGLFEKEKRYNIFKDNLKFIDEHNAAGNHSITLGLTVFADLTNDEYRKTYLGFRQPAGLKMSSEESNGYHFNESEWLPDFVDWRLKRAVVPVKNQGRCNSCWAFSAIAAIEGLNAIVTGRLISLSEQEIVDCYKGSCNTGFMEDAFNFIIRNGGINTDQDYPYRGRYVGCDRNKLGRRVVSIDDYNDIPPNNESYLKKVVAHQPVSVGVDTSSKYFQFYKSGIFDESCGTNLDHAVTVIARSPSCRQGNDWLH</sequence>
<reference evidence="6" key="2">
    <citation type="journal article" date="2022" name="Hortic Res">
        <title>The genome of Dioscorea zingiberensis sheds light on the biosynthesis, origin and evolution of the medicinally important diosgenin saponins.</title>
        <authorList>
            <person name="Li Y."/>
            <person name="Tan C."/>
            <person name="Li Z."/>
            <person name="Guo J."/>
            <person name="Li S."/>
            <person name="Chen X."/>
            <person name="Wang C."/>
            <person name="Dai X."/>
            <person name="Yang H."/>
            <person name="Song W."/>
            <person name="Hou L."/>
            <person name="Xu J."/>
            <person name="Tong Z."/>
            <person name="Xu A."/>
            <person name="Yuan X."/>
            <person name="Wang W."/>
            <person name="Yang Q."/>
            <person name="Chen L."/>
            <person name="Sun Z."/>
            <person name="Wang K."/>
            <person name="Pan B."/>
            <person name="Chen J."/>
            <person name="Bao Y."/>
            <person name="Liu F."/>
            <person name="Qi X."/>
            <person name="Gang D.R."/>
            <person name="Wen J."/>
            <person name="Li J."/>
        </authorList>
    </citation>
    <scope>NUCLEOTIDE SEQUENCE</scope>
    <source>
        <strain evidence="6">Dzin_1.0</strain>
    </source>
</reference>
<dbReference type="GO" id="GO:0006508">
    <property type="term" value="P:proteolysis"/>
    <property type="evidence" value="ECO:0007669"/>
    <property type="project" value="InterPro"/>
</dbReference>
<dbReference type="AlphaFoldDB" id="A0A9D5HQN0"/>
<comment type="similarity">
    <text evidence="1">Belongs to the peptidase C1 family.</text>
</comment>
<keyword evidence="3" id="KW-0732">Signal</keyword>
<feature type="chain" id="PRO_5039612628" evidence="3">
    <location>
        <begin position="18"/>
        <end position="297"/>
    </location>
</feature>
<dbReference type="Gene3D" id="3.90.70.10">
    <property type="entry name" value="Cysteine proteinases"/>
    <property type="match status" value="1"/>
</dbReference>
<feature type="domain" description="Cathepsin propeptide inhibitor" evidence="5">
    <location>
        <begin position="33"/>
        <end position="90"/>
    </location>
</feature>
<feature type="signal peptide" evidence="3">
    <location>
        <begin position="1"/>
        <end position="17"/>
    </location>
</feature>
<comment type="caution">
    <text evidence="6">The sequence shown here is derived from an EMBL/GenBank/DDBJ whole genome shotgun (WGS) entry which is preliminary data.</text>
</comment>
<dbReference type="SUPFAM" id="SSF54001">
    <property type="entry name" value="Cysteine proteinases"/>
    <property type="match status" value="1"/>
</dbReference>
<dbReference type="PANTHER" id="PTHR12411">
    <property type="entry name" value="CYSTEINE PROTEASE FAMILY C1-RELATED"/>
    <property type="match status" value="1"/>
</dbReference>
<dbReference type="EMBL" id="JAGGNH010000001">
    <property type="protein sequence ID" value="KAJ0984362.1"/>
    <property type="molecule type" value="Genomic_DNA"/>
</dbReference>
<dbReference type="InterPro" id="IPR000668">
    <property type="entry name" value="Peptidase_C1A_C"/>
</dbReference>
<dbReference type="OrthoDB" id="10253408at2759"/>
<name>A0A9D5HQN0_9LILI</name>